<gene>
    <name evidence="4" type="ORF">DKX38_013953</name>
</gene>
<dbReference type="InterPro" id="IPR041623">
    <property type="entry name" value="NOG1_N"/>
</dbReference>
<evidence type="ECO:0000313" key="4">
    <source>
        <dbReference type="EMBL" id="KAB5540979.1"/>
    </source>
</evidence>
<dbReference type="AlphaFoldDB" id="A0A5N5LDY9"/>
<protein>
    <recommendedName>
        <fullName evidence="6">OBG-type G domain-containing protein</fullName>
    </recommendedName>
</protein>
<comment type="caution">
    <text evidence="4">The sequence shown here is derived from an EMBL/GenBank/DDBJ whole genome shotgun (WGS) entry which is preliminary data.</text>
</comment>
<evidence type="ECO:0008006" key="6">
    <source>
        <dbReference type="Google" id="ProtNLM"/>
    </source>
</evidence>
<keyword evidence="5" id="KW-1185">Reference proteome</keyword>
<keyword evidence="1" id="KW-0547">Nucleotide-binding</keyword>
<dbReference type="InterPro" id="IPR027417">
    <property type="entry name" value="P-loop_NTPase"/>
</dbReference>
<dbReference type="PANTHER" id="PTHR45759">
    <property type="entry name" value="NUCLEOLAR GTP-BINDING PROTEIN 1"/>
    <property type="match status" value="1"/>
</dbReference>
<dbReference type="Gene3D" id="3.40.50.300">
    <property type="entry name" value="P-loop containing nucleotide triphosphate hydrolases"/>
    <property type="match status" value="1"/>
</dbReference>
<name>A0A5N5LDY9_9ROSI</name>
<evidence type="ECO:0000256" key="1">
    <source>
        <dbReference type="ARBA" id="ARBA00023134"/>
    </source>
</evidence>
<evidence type="ECO:0000259" key="3">
    <source>
        <dbReference type="Pfam" id="PF17835"/>
    </source>
</evidence>
<organism evidence="4 5">
    <name type="scientific">Salix brachista</name>
    <dbReference type="NCBI Taxonomy" id="2182728"/>
    <lineage>
        <taxon>Eukaryota</taxon>
        <taxon>Viridiplantae</taxon>
        <taxon>Streptophyta</taxon>
        <taxon>Embryophyta</taxon>
        <taxon>Tracheophyta</taxon>
        <taxon>Spermatophyta</taxon>
        <taxon>Magnoliopsida</taxon>
        <taxon>eudicotyledons</taxon>
        <taxon>Gunneridae</taxon>
        <taxon>Pentapetalae</taxon>
        <taxon>rosids</taxon>
        <taxon>fabids</taxon>
        <taxon>Malpighiales</taxon>
        <taxon>Salicaceae</taxon>
        <taxon>Saliceae</taxon>
        <taxon>Salix</taxon>
    </lineage>
</organism>
<dbReference type="Gene3D" id="1.20.120.1190">
    <property type="match status" value="2"/>
</dbReference>
<evidence type="ECO:0000313" key="5">
    <source>
        <dbReference type="Proteomes" id="UP000326939"/>
    </source>
</evidence>
<dbReference type="GO" id="GO:0005525">
    <property type="term" value="F:GTP binding"/>
    <property type="evidence" value="ECO:0007669"/>
    <property type="project" value="UniProtKB-KW"/>
</dbReference>
<dbReference type="Pfam" id="PF06858">
    <property type="entry name" value="NOG1"/>
    <property type="match status" value="1"/>
</dbReference>
<accession>A0A5N5LDY9</accession>
<dbReference type="Pfam" id="PF17835">
    <property type="entry name" value="NOG1_N"/>
    <property type="match status" value="1"/>
</dbReference>
<reference evidence="5" key="1">
    <citation type="journal article" date="2019" name="Gigascience">
        <title>De novo genome assembly of the endangered Acer yangbiense, a plant species with extremely small populations endemic to Yunnan Province, China.</title>
        <authorList>
            <person name="Yang J."/>
            <person name="Wariss H.M."/>
            <person name="Tao L."/>
            <person name="Zhang R."/>
            <person name="Yun Q."/>
            <person name="Hollingsworth P."/>
            <person name="Dao Z."/>
            <person name="Luo G."/>
            <person name="Guo H."/>
            <person name="Ma Y."/>
            <person name="Sun W."/>
        </authorList>
    </citation>
    <scope>NUCLEOTIDE SEQUENCE [LARGE SCALE GENOMIC DNA]</scope>
    <source>
        <strain evidence="5">cv. br00</strain>
    </source>
</reference>
<dbReference type="SUPFAM" id="SSF52540">
    <property type="entry name" value="P-loop containing nucleoside triphosphate hydrolases"/>
    <property type="match status" value="1"/>
</dbReference>
<dbReference type="InterPro" id="IPR010674">
    <property type="entry name" value="NOG1_Rossman_fold_dom"/>
</dbReference>
<proteinExistence type="predicted"/>
<feature type="domain" description="NOG1 N-terminal helical" evidence="3">
    <location>
        <begin position="7"/>
        <end position="104"/>
    </location>
</feature>
<dbReference type="EMBL" id="VDCV01000009">
    <property type="protein sequence ID" value="KAB5540979.1"/>
    <property type="molecule type" value="Genomic_DNA"/>
</dbReference>
<evidence type="ECO:0000259" key="2">
    <source>
        <dbReference type="Pfam" id="PF06858"/>
    </source>
</evidence>
<dbReference type="PRINTS" id="PR00326">
    <property type="entry name" value="GTP1OBG"/>
</dbReference>
<dbReference type="Proteomes" id="UP000326939">
    <property type="component" value="Chromosome 9"/>
</dbReference>
<dbReference type="InterPro" id="IPR006073">
    <property type="entry name" value="GTP-bd"/>
</dbReference>
<keyword evidence="1" id="KW-0342">GTP-binding</keyword>
<feature type="domain" description="Nucleolar GTP-binding protein 1 Rossman-fold" evidence="2">
    <location>
        <begin position="176"/>
        <end position="219"/>
    </location>
</feature>
<sequence>MMVQYNFKKITVVPNGKDFIDTILSRTRRQMPTVVHKGYAISRLRQFYMRKGKYTRQNFHEKLSTIIDEFPRLDGIQPFYGDLLHVLYNKDRYKLALGQINTVSALGRMCTVFKRIGPSLACLEQIRQHMARLPSIDRNTRTILICGYPNVGKSSFINKITRADVDAQPYAFTTKITAMAHLGAAVLFFLDVSVSCGYSIAQQAALFHSIKSLFMNKPLTGLQQDWLAIT</sequence>